<dbReference type="GO" id="GO:0003677">
    <property type="term" value="F:DNA binding"/>
    <property type="evidence" value="ECO:0007669"/>
    <property type="project" value="InterPro"/>
</dbReference>
<dbReference type="InterPro" id="IPR048188">
    <property type="entry name" value="YmfL-like"/>
</dbReference>
<dbReference type="Pfam" id="PF06892">
    <property type="entry name" value="Phage_CP76"/>
    <property type="match status" value="1"/>
</dbReference>
<proteinExistence type="predicted"/>
<dbReference type="NCBIfam" id="NF041471">
    <property type="entry name" value="phage_reg_YmfL"/>
    <property type="match status" value="1"/>
</dbReference>
<dbReference type="Proteomes" id="UP000243950">
    <property type="component" value="Unassembled WGS sequence"/>
</dbReference>
<reference evidence="2" key="1">
    <citation type="submission" date="2016-10" db="EMBL/GenBank/DDBJ databases">
        <authorList>
            <person name="Varghese N."/>
            <person name="Submissions S."/>
        </authorList>
    </citation>
    <scope>NUCLEOTIDE SEQUENCE [LARGE SCALE GENOMIC DNA]</scope>
    <source>
        <strain evidence="2">JCM 2783</strain>
    </source>
</reference>
<gene>
    <name evidence="1" type="ORF">SAMN05216372_105404</name>
</gene>
<dbReference type="EMBL" id="FOMO01000005">
    <property type="protein sequence ID" value="SFD92877.1"/>
    <property type="molecule type" value="Genomic_DNA"/>
</dbReference>
<name>A0A1I1WCJ9_PSEOC</name>
<sequence>MATTPRKNQKRSAAVLETRRQVMSAVIAAFPGGRESAAARLGLPLKKLDNHLYENAGSQPLTDAQVHQLEQQAGTAFLADYICHLYGGVFVPMPEQGELDNLELYARGLSTSQLRGMVDQLIAKSLDDGVISPDEVQAILAAHRQHIAARHSEITAVIVLHSKGGEVS</sequence>
<dbReference type="RefSeq" id="WP_208604539.1">
    <property type="nucleotide sequence ID" value="NZ_BSSG01000005.1"/>
</dbReference>
<evidence type="ECO:0000313" key="1">
    <source>
        <dbReference type="EMBL" id="SFD92877.1"/>
    </source>
</evidence>
<evidence type="ECO:0000313" key="2">
    <source>
        <dbReference type="Proteomes" id="UP000243950"/>
    </source>
</evidence>
<accession>A0A1I1WCJ9</accession>
<evidence type="ECO:0008006" key="3">
    <source>
        <dbReference type="Google" id="ProtNLM"/>
    </source>
</evidence>
<protein>
    <recommendedName>
        <fullName evidence="3">Phage regulatory protein CII (CP76)</fullName>
    </recommendedName>
</protein>
<dbReference type="AlphaFoldDB" id="A0A1I1WCJ9"/>
<dbReference type="InterPro" id="IPR009679">
    <property type="entry name" value="Phage_186_CII-like"/>
</dbReference>
<organism evidence="1 2">
    <name type="scientific">Pseudomonas straminea</name>
    <dbReference type="NCBI Taxonomy" id="47882"/>
    <lineage>
        <taxon>Bacteria</taxon>
        <taxon>Pseudomonadati</taxon>
        <taxon>Pseudomonadota</taxon>
        <taxon>Gammaproteobacteria</taxon>
        <taxon>Pseudomonadales</taxon>
        <taxon>Pseudomonadaceae</taxon>
        <taxon>Phytopseudomonas</taxon>
    </lineage>
</organism>
<keyword evidence="2" id="KW-1185">Reference proteome</keyword>